<evidence type="ECO:0000313" key="16">
    <source>
        <dbReference type="Proteomes" id="UP000254720"/>
    </source>
</evidence>
<reference evidence="15 16" key="1">
    <citation type="submission" date="2018-07" db="EMBL/GenBank/DDBJ databases">
        <title>Genomic Encyclopedia of Type Strains, Phase IV (KMG-IV): sequencing the most valuable type-strain genomes for metagenomic binning, comparative biology and taxonomic classification.</title>
        <authorList>
            <person name="Goeker M."/>
        </authorList>
    </citation>
    <scope>NUCLEOTIDE SEQUENCE [LARGE SCALE GENOMIC DNA]</scope>
    <source>
        <strain evidence="15 16">DSM 16500</strain>
    </source>
</reference>
<feature type="domain" description="Tetrahydrofolate dehydrogenase/cyclohydrolase NAD(P)-binding" evidence="14">
    <location>
        <begin position="140"/>
        <end position="279"/>
    </location>
</feature>
<keyword evidence="3 12" id="KW-0554">One-carbon metabolism</keyword>
<sequence>MTAQLIDGKAVAAELKAHIREQIKAKIMEGKRPPGLAVILVGEDPASSIYVRNKREACEQVGIHSIYHHLSADIKEEELIALIHALNHDKKVDGILLQLPLPRQIDANKVLDCIDPQKDVDGFHAYNLGRLAQRRPLLRSCTPYGIMLLLDHIHQQYKGKHAVIVGASNIVGRPMALELLIAGSTVTVCHRFTHDLPYFVRQADILVSAVGKPEIIKGEWIKEGATVVDVGITRREDGSLAGDVEFEAARKRAAWITPVPGGVGPMTVAVLLHNTLRAAGYINSHQDDFGLR</sequence>
<evidence type="ECO:0000259" key="14">
    <source>
        <dbReference type="Pfam" id="PF02882"/>
    </source>
</evidence>
<keyword evidence="9 12" id="KW-0368">Histidine biosynthesis</keyword>
<evidence type="ECO:0000313" key="15">
    <source>
        <dbReference type="EMBL" id="RDI40999.1"/>
    </source>
</evidence>
<dbReference type="InterPro" id="IPR020630">
    <property type="entry name" value="THF_DH/CycHdrlase_cat_dom"/>
</dbReference>
<keyword evidence="7 12" id="KW-0521">NADP</keyword>
<dbReference type="InterPro" id="IPR020867">
    <property type="entry name" value="THF_DH/CycHdrlase_CS"/>
</dbReference>
<keyword evidence="6 12" id="KW-0378">Hydrolase</keyword>
<dbReference type="PRINTS" id="PR00085">
    <property type="entry name" value="THFDHDRGNASE"/>
</dbReference>
<dbReference type="GO" id="GO:0004488">
    <property type="term" value="F:methylenetetrahydrofolate dehydrogenase (NADP+) activity"/>
    <property type="evidence" value="ECO:0007669"/>
    <property type="project" value="UniProtKB-UniRule"/>
</dbReference>
<evidence type="ECO:0000256" key="3">
    <source>
        <dbReference type="ARBA" id="ARBA00022563"/>
    </source>
</evidence>
<dbReference type="FunFam" id="3.40.50.720:FF:000006">
    <property type="entry name" value="Bifunctional protein FolD"/>
    <property type="match status" value="1"/>
</dbReference>
<accession>A0A370GD52</accession>
<evidence type="ECO:0000256" key="5">
    <source>
        <dbReference type="ARBA" id="ARBA00022755"/>
    </source>
</evidence>
<comment type="subunit">
    <text evidence="2 12">Homodimer.</text>
</comment>
<comment type="catalytic activity">
    <reaction evidence="12">
        <text>(6R)-5,10-methylene-5,6,7,8-tetrahydrofolate + NADP(+) = (6R)-5,10-methenyltetrahydrofolate + NADPH</text>
        <dbReference type="Rhea" id="RHEA:22812"/>
        <dbReference type="ChEBI" id="CHEBI:15636"/>
        <dbReference type="ChEBI" id="CHEBI:57455"/>
        <dbReference type="ChEBI" id="CHEBI:57783"/>
        <dbReference type="ChEBI" id="CHEBI:58349"/>
        <dbReference type="EC" id="1.5.1.5"/>
    </reaction>
</comment>
<dbReference type="InterPro" id="IPR036291">
    <property type="entry name" value="NAD(P)-bd_dom_sf"/>
</dbReference>
<dbReference type="SUPFAM" id="SSF53223">
    <property type="entry name" value="Aminoacid dehydrogenase-like, N-terminal domain"/>
    <property type="match status" value="1"/>
</dbReference>
<dbReference type="Gene3D" id="3.40.50.10860">
    <property type="entry name" value="Leucine Dehydrogenase, chain A, domain 1"/>
    <property type="match status" value="1"/>
</dbReference>
<dbReference type="FunFam" id="3.40.50.10860:FF:000005">
    <property type="entry name" value="C-1-tetrahydrofolate synthase, cytoplasmic, putative"/>
    <property type="match status" value="1"/>
</dbReference>
<keyword evidence="5 12" id="KW-0658">Purine biosynthesis</keyword>
<dbReference type="InterPro" id="IPR000672">
    <property type="entry name" value="THF_DH/CycHdrlase"/>
</dbReference>
<dbReference type="Pfam" id="PF00763">
    <property type="entry name" value="THF_DHG_CYH"/>
    <property type="match status" value="1"/>
</dbReference>
<evidence type="ECO:0000256" key="10">
    <source>
        <dbReference type="ARBA" id="ARBA00023167"/>
    </source>
</evidence>
<dbReference type="InterPro" id="IPR046346">
    <property type="entry name" value="Aminoacid_DH-like_N_sf"/>
</dbReference>
<evidence type="ECO:0000256" key="1">
    <source>
        <dbReference type="ARBA" id="ARBA00004777"/>
    </source>
</evidence>
<dbReference type="UniPathway" id="UPA00193"/>
<comment type="caution">
    <text evidence="12">Lacks conserved residue(s) required for the propagation of feature annotation.</text>
</comment>
<evidence type="ECO:0000256" key="2">
    <source>
        <dbReference type="ARBA" id="ARBA00011738"/>
    </source>
</evidence>
<dbReference type="NCBIfam" id="NF008058">
    <property type="entry name" value="PRK10792.1"/>
    <property type="match status" value="1"/>
</dbReference>
<dbReference type="SUPFAM" id="SSF51735">
    <property type="entry name" value="NAD(P)-binding Rossmann-fold domains"/>
    <property type="match status" value="1"/>
</dbReference>
<dbReference type="EC" id="1.5.1.5" evidence="12"/>
<dbReference type="PANTHER" id="PTHR48099:SF5">
    <property type="entry name" value="C-1-TETRAHYDROFOLATE SYNTHASE, CYTOPLASMIC"/>
    <property type="match status" value="1"/>
</dbReference>
<evidence type="ECO:0000256" key="12">
    <source>
        <dbReference type="HAMAP-Rule" id="MF_01576"/>
    </source>
</evidence>
<dbReference type="Gene3D" id="3.40.50.720">
    <property type="entry name" value="NAD(P)-binding Rossmann-like Domain"/>
    <property type="match status" value="1"/>
</dbReference>
<feature type="binding site" evidence="12">
    <location>
        <position position="232"/>
    </location>
    <ligand>
        <name>NADP(+)</name>
        <dbReference type="ChEBI" id="CHEBI:58349"/>
    </ligand>
</feature>
<dbReference type="AlphaFoldDB" id="A0A370GD52"/>
<keyword evidence="10 12" id="KW-0486">Methionine biosynthesis</keyword>
<dbReference type="Proteomes" id="UP000254720">
    <property type="component" value="Unassembled WGS sequence"/>
</dbReference>
<feature type="domain" description="Tetrahydrofolate dehydrogenase/cyclohydrolase catalytic" evidence="13">
    <location>
        <begin position="6"/>
        <end position="121"/>
    </location>
</feature>
<dbReference type="GO" id="GO:0006164">
    <property type="term" value="P:purine nucleotide biosynthetic process"/>
    <property type="evidence" value="ECO:0007669"/>
    <property type="project" value="UniProtKB-KW"/>
</dbReference>
<comment type="catalytic activity">
    <reaction evidence="12">
        <text>(6R)-5,10-methenyltetrahydrofolate + H2O = (6R)-10-formyltetrahydrofolate + H(+)</text>
        <dbReference type="Rhea" id="RHEA:23700"/>
        <dbReference type="ChEBI" id="CHEBI:15377"/>
        <dbReference type="ChEBI" id="CHEBI:15378"/>
        <dbReference type="ChEBI" id="CHEBI:57455"/>
        <dbReference type="ChEBI" id="CHEBI:195366"/>
        <dbReference type="EC" id="3.5.4.9"/>
    </reaction>
</comment>
<organism evidence="15 16">
    <name type="scientific">Aquicella lusitana</name>
    <dbReference type="NCBI Taxonomy" id="254246"/>
    <lineage>
        <taxon>Bacteria</taxon>
        <taxon>Pseudomonadati</taxon>
        <taxon>Pseudomonadota</taxon>
        <taxon>Gammaproteobacteria</taxon>
        <taxon>Legionellales</taxon>
        <taxon>Coxiellaceae</taxon>
        <taxon>Aquicella</taxon>
    </lineage>
</organism>
<keyword evidence="11 12" id="KW-0511">Multifunctional enzyme</keyword>
<keyword evidence="4 12" id="KW-0028">Amino-acid biosynthesis</keyword>
<comment type="function">
    <text evidence="12">Catalyzes the oxidation of 5,10-methylenetetrahydrofolate to 5,10-methenyltetrahydrofolate and then the hydrolysis of 5,10-methenyltetrahydrofolate to 10-formyltetrahydrofolate.</text>
</comment>
<evidence type="ECO:0000256" key="11">
    <source>
        <dbReference type="ARBA" id="ARBA00023268"/>
    </source>
</evidence>
<dbReference type="PANTHER" id="PTHR48099">
    <property type="entry name" value="C-1-TETRAHYDROFOLATE SYNTHASE, CYTOPLASMIC-RELATED"/>
    <property type="match status" value="1"/>
</dbReference>
<keyword evidence="8 12" id="KW-0560">Oxidoreductase</keyword>
<dbReference type="OrthoDB" id="9803580at2"/>
<dbReference type="EMBL" id="QQAX01000022">
    <property type="protein sequence ID" value="RDI40999.1"/>
    <property type="molecule type" value="Genomic_DNA"/>
</dbReference>
<dbReference type="NCBIfam" id="NF010783">
    <property type="entry name" value="PRK14186.1"/>
    <property type="match status" value="1"/>
</dbReference>
<dbReference type="RefSeq" id="WP_114835069.1">
    <property type="nucleotide sequence ID" value="NZ_LR699114.1"/>
</dbReference>
<evidence type="ECO:0000259" key="13">
    <source>
        <dbReference type="Pfam" id="PF00763"/>
    </source>
</evidence>
<evidence type="ECO:0000256" key="8">
    <source>
        <dbReference type="ARBA" id="ARBA00023002"/>
    </source>
</evidence>
<dbReference type="GO" id="GO:0005829">
    <property type="term" value="C:cytosol"/>
    <property type="evidence" value="ECO:0007669"/>
    <property type="project" value="TreeGrafter"/>
</dbReference>
<feature type="binding site" evidence="12">
    <location>
        <begin position="166"/>
        <end position="168"/>
    </location>
    <ligand>
        <name>NADP(+)</name>
        <dbReference type="ChEBI" id="CHEBI:58349"/>
    </ligand>
</feature>
<proteinExistence type="inferred from homology"/>
<comment type="similarity">
    <text evidence="12">Belongs to the tetrahydrofolate dehydrogenase/cyclohydrolase family.</text>
</comment>
<gene>
    <name evidence="12" type="primary">folD</name>
    <name evidence="15" type="ORF">C8D86_12243</name>
</gene>
<name>A0A370GD52_9COXI</name>
<comment type="caution">
    <text evidence="15">The sequence shown here is derived from an EMBL/GenBank/DDBJ whole genome shotgun (WGS) entry which is preliminary data.</text>
</comment>
<dbReference type="GO" id="GO:0035999">
    <property type="term" value="P:tetrahydrofolate interconversion"/>
    <property type="evidence" value="ECO:0007669"/>
    <property type="project" value="UniProtKB-UniRule"/>
</dbReference>
<dbReference type="GO" id="GO:0000105">
    <property type="term" value="P:L-histidine biosynthetic process"/>
    <property type="evidence" value="ECO:0007669"/>
    <property type="project" value="UniProtKB-KW"/>
</dbReference>
<dbReference type="PROSITE" id="PS00766">
    <property type="entry name" value="THF_DHG_CYH_1"/>
    <property type="match status" value="1"/>
</dbReference>
<dbReference type="CDD" id="cd01080">
    <property type="entry name" value="NAD_bind_m-THF_DH_Cyclohyd"/>
    <property type="match status" value="1"/>
</dbReference>
<protein>
    <recommendedName>
        <fullName evidence="12">Bifunctional protein FolD</fullName>
    </recommendedName>
    <domain>
        <recommendedName>
            <fullName evidence="12">Methylenetetrahydrofolate dehydrogenase</fullName>
            <ecNumber evidence="12">1.5.1.5</ecNumber>
        </recommendedName>
    </domain>
    <domain>
        <recommendedName>
            <fullName evidence="12">Methenyltetrahydrofolate cyclohydrolase</fullName>
            <ecNumber evidence="12">3.5.4.9</ecNumber>
        </recommendedName>
    </domain>
</protein>
<dbReference type="InterPro" id="IPR020631">
    <property type="entry name" value="THF_DH/CycHdrlase_NAD-bd_dom"/>
</dbReference>
<dbReference type="Pfam" id="PF02882">
    <property type="entry name" value="THF_DHG_CYH_C"/>
    <property type="match status" value="1"/>
</dbReference>
<evidence type="ECO:0000256" key="9">
    <source>
        <dbReference type="ARBA" id="ARBA00023102"/>
    </source>
</evidence>
<comment type="pathway">
    <text evidence="1 12">One-carbon metabolism; tetrahydrofolate interconversion.</text>
</comment>
<evidence type="ECO:0000256" key="6">
    <source>
        <dbReference type="ARBA" id="ARBA00022801"/>
    </source>
</evidence>
<dbReference type="GO" id="GO:0004477">
    <property type="term" value="F:methenyltetrahydrofolate cyclohydrolase activity"/>
    <property type="evidence" value="ECO:0007669"/>
    <property type="project" value="UniProtKB-UniRule"/>
</dbReference>
<dbReference type="HAMAP" id="MF_01576">
    <property type="entry name" value="THF_DHG_CYH"/>
    <property type="match status" value="1"/>
</dbReference>
<dbReference type="PROSITE" id="PS00767">
    <property type="entry name" value="THF_DHG_CYH_2"/>
    <property type="match status" value="1"/>
</dbReference>
<keyword evidence="16" id="KW-1185">Reference proteome</keyword>
<evidence type="ECO:0000256" key="7">
    <source>
        <dbReference type="ARBA" id="ARBA00022857"/>
    </source>
</evidence>
<dbReference type="GO" id="GO:0009086">
    <property type="term" value="P:methionine biosynthetic process"/>
    <property type="evidence" value="ECO:0007669"/>
    <property type="project" value="UniProtKB-KW"/>
</dbReference>
<evidence type="ECO:0000256" key="4">
    <source>
        <dbReference type="ARBA" id="ARBA00022605"/>
    </source>
</evidence>
<dbReference type="EC" id="3.5.4.9" evidence="12"/>